<accession>A0A934SBS1</accession>
<keyword evidence="1" id="KW-0472">Membrane</keyword>
<protein>
    <submittedName>
        <fullName evidence="2">Uncharacterized protein</fullName>
    </submittedName>
</protein>
<organism evidence="2 3">
    <name type="scientific">Luteolibacter pohnpeiensis</name>
    <dbReference type="NCBI Taxonomy" id="454153"/>
    <lineage>
        <taxon>Bacteria</taxon>
        <taxon>Pseudomonadati</taxon>
        <taxon>Verrucomicrobiota</taxon>
        <taxon>Verrucomicrobiia</taxon>
        <taxon>Verrucomicrobiales</taxon>
        <taxon>Verrucomicrobiaceae</taxon>
        <taxon>Luteolibacter</taxon>
    </lineage>
</organism>
<reference evidence="2" key="1">
    <citation type="submission" date="2021-01" db="EMBL/GenBank/DDBJ databases">
        <title>Modified the classification status of verrucomicrobia.</title>
        <authorList>
            <person name="Feng X."/>
        </authorList>
    </citation>
    <scope>NUCLEOTIDE SEQUENCE</scope>
    <source>
        <strain evidence="2">KCTC 22041</strain>
    </source>
</reference>
<feature type="transmembrane region" description="Helical" evidence="1">
    <location>
        <begin position="20"/>
        <end position="38"/>
    </location>
</feature>
<name>A0A934SBS1_9BACT</name>
<comment type="caution">
    <text evidence="2">The sequence shown here is derived from an EMBL/GenBank/DDBJ whole genome shotgun (WGS) entry which is preliminary data.</text>
</comment>
<proteinExistence type="predicted"/>
<dbReference type="AlphaFoldDB" id="A0A934SBS1"/>
<evidence type="ECO:0000313" key="2">
    <source>
        <dbReference type="EMBL" id="MBK1884626.1"/>
    </source>
</evidence>
<keyword evidence="1" id="KW-0812">Transmembrane</keyword>
<evidence type="ECO:0000256" key="1">
    <source>
        <dbReference type="SAM" id="Phobius"/>
    </source>
</evidence>
<keyword evidence="3" id="KW-1185">Reference proteome</keyword>
<gene>
    <name evidence="2" type="ORF">JIN85_19575</name>
</gene>
<evidence type="ECO:0000313" key="3">
    <source>
        <dbReference type="Proteomes" id="UP000603141"/>
    </source>
</evidence>
<dbReference type="EMBL" id="JAENIJ010000066">
    <property type="protein sequence ID" value="MBK1884626.1"/>
    <property type="molecule type" value="Genomic_DNA"/>
</dbReference>
<keyword evidence="1" id="KW-1133">Transmembrane helix</keyword>
<dbReference type="Proteomes" id="UP000603141">
    <property type="component" value="Unassembled WGS sequence"/>
</dbReference>
<sequence length="58" mass="6636">MAGLLLAFPEYCSASFDKMPRMAALTVVVVGSWTAWYWNLRRKNAQQAVAPNHHYRPL</sequence>
<dbReference type="RefSeq" id="WP_200273994.1">
    <property type="nucleotide sequence ID" value="NZ_JAENIJ010000066.1"/>
</dbReference>